<evidence type="ECO:0000313" key="3">
    <source>
        <dbReference type="Proteomes" id="UP000281406"/>
    </source>
</evidence>
<gene>
    <name evidence="2" type="ORF">DPX16_14206</name>
</gene>
<proteinExistence type="predicted"/>
<dbReference type="EMBL" id="RJVU01075617">
    <property type="protein sequence ID" value="ROI15994.1"/>
    <property type="molecule type" value="Genomic_DNA"/>
</dbReference>
<organism evidence="2 3">
    <name type="scientific">Anabarilius grahami</name>
    <name type="common">Kanglang fish</name>
    <name type="synonym">Barilius grahami</name>
    <dbReference type="NCBI Taxonomy" id="495550"/>
    <lineage>
        <taxon>Eukaryota</taxon>
        <taxon>Metazoa</taxon>
        <taxon>Chordata</taxon>
        <taxon>Craniata</taxon>
        <taxon>Vertebrata</taxon>
        <taxon>Euteleostomi</taxon>
        <taxon>Actinopterygii</taxon>
        <taxon>Neopterygii</taxon>
        <taxon>Teleostei</taxon>
        <taxon>Ostariophysi</taxon>
        <taxon>Cypriniformes</taxon>
        <taxon>Xenocyprididae</taxon>
        <taxon>Xenocypridinae</taxon>
        <taxon>Xenocypridinae incertae sedis</taxon>
        <taxon>Anabarilius</taxon>
    </lineage>
</organism>
<accession>A0A3N0XF53</accession>
<feature type="region of interest" description="Disordered" evidence="1">
    <location>
        <begin position="29"/>
        <end position="96"/>
    </location>
</feature>
<protein>
    <submittedName>
        <fullName evidence="2">Uncharacterized protein</fullName>
    </submittedName>
</protein>
<feature type="compositionally biased region" description="Basic and acidic residues" evidence="1">
    <location>
        <begin position="46"/>
        <end position="69"/>
    </location>
</feature>
<dbReference type="Proteomes" id="UP000281406">
    <property type="component" value="Unassembled WGS sequence"/>
</dbReference>
<evidence type="ECO:0000313" key="2">
    <source>
        <dbReference type="EMBL" id="ROI15994.1"/>
    </source>
</evidence>
<dbReference type="AlphaFoldDB" id="A0A3N0XF53"/>
<evidence type="ECO:0000256" key="1">
    <source>
        <dbReference type="SAM" id="MobiDB-lite"/>
    </source>
</evidence>
<sequence length="121" mass="13894">MADEQMVKAGDSYCPFVIADERVLKRDGAGERWRRWSTHTQTGNTRGDRESQETDERVLKRDGAGERWRRWSTHTQTGNTRGDRESQETGGGDQYSGDTVRWDWCMVEPDVSVTSIGFSYI</sequence>
<name>A0A3N0XF53_ANAGA</name>
<reference evidence="2 3" key="1">
    <citation type="submission" date="2018-10" db="EMBL/GenBank/DDBJ databases">
        <title>Genome assembly for a Yunnan-Guizhou Plateau 3E fish, Anabarilius grahami (Regan), and its evolutionary and genetic applications.</title>
        <authorList>
            <person name="Jiang W."/>
        </authorList>
    </citation>
    <scope>NUCLEOTIDE SEQUENCE [LARGE SCALE GENOMIC DNA]</scope>
    <source>
        <strain evidence="2">AG-KIZ</strain>
        <tissue evidence="2">Muscle</tissue>
    </source>
</reference>
<comment type="caution">
    <text evidence="2">The sequence shown here is derived from an EMBL/GenBank/DDBJ whole genome shotgun (WGS) entry which is preliminary data.</text>
</comment>
<keyword evidence="3" id="KW-1185">Reference proteome</keyword>